<evidence type="ECO:0000259" key="6">
    <source>
        <dbReference type="Pfam" id="PF12698"/>
    </source>
</evidence>
<feature type="domain" description="ABC-2 type transporter transmembrane" evidence="6">
    <location>
        <begin position="61"/>
        <end position="261"/>
    </location>
</feature>
<dbReference type="RefSeq" id="WP_057750866.1">
    <property type="nucleotide sequence ID" value="NZ_BJVH01000005.1"/>
</dbReference>
<evidence type="ECO:0000256" key="3">
    <source>
        <dbReference type="ARBA" id="ARBA00022989"/>
    </source>
</evidence>
<evidence type="ECO:0000256" key="4">
    <source>
        <dbReference type="ARBA" id="ARBA00023136"/>
    </source>
</evidence>
<proteinExistence type="predicted"/>
<protein>
    <recommendedName>
        <fullName evidence="6">ABC-2 type transporter transmembrane domain-containing protein</fullName>
    </recommendedName>
</protein>
<feature type="transmembrane region" description="Helical" evidence="5">
    <location>
        <begin position="21"/>
        <end position="40"/>
    </location>
</feature>
<evidence type="ECO:0000313" key="8">
    <source>
        <dbReference type="Proteomes" id="UP000051568"/>
    </source>
</evidence>
<gene>
    <name evidence="7" type="ORF">IV80_GL001455</name>
</gene>
<evidence type="ECO:0000256" key="2">
    <source>
        <dbReference type="ARBA" id="ARBA00022692"/>
    </source>
</evidence>
<keyword evidence="8" id="KW-1185">Reference proteome</keyword>
<feature type="transmembrane region" description="Helical" evidence="5">
    <location>
        <begin position="152"/>
        <end position="172"/>
    </location>
</feature>
<feature type="transmembrane region" description="Helical" evidence="5">
    <location>
        <begin position="245"/>
        <end position="265"/>
    </location>
</feature>
<accession>A0A0R2IMJ1</accession>
<keyword evidence="3 5" id="KW-1133">Transmembrane helix</keyword>
<feature type="transmembrane region" description="Helical" evidence="5">
    <location>
        <begin position="60"/>
        <end position="86"/>
    </location>
</feature>
<reference evidence="7 8" key="1">
    <citation type="journal article" date="2015" name="Genome Announc.">
        <title>Expanding the biotechnology potential of lactobacilli through comparative genomics of 213 strains and associated genera.</title>
        <authorList>
            <person name="Sun Z."/>
            <person name="Harris H.M."/>
            <person name="McCann A."/>
            <person name="Guo C."/>
            <person name="Argimon S."/>
            <person name="Zhang W."/>
            <person name="Yang X."/>
            <person name="Jeffery I.B."/>
            <person name="Cooney J.C."/>
            <person name="Kagawa T.F."/>
            <person name="Liu W."/>
            <person name="Song Y."/>
            <person name="Salvetti E."/>
            <person name="Wrobel A."/>
            <person name="Rasinkangas P."/>
            <person name="Parkhill J."/>
            <person name="Rea M.C."/>
            <person name="O'Sullivan O."/>
            <person name="Ritari J."/>
            <person name="Douillard F.P."/>
            <person name="Paul Ross R."/>
            <person name="Yang R."/>
            <person name="Briner A.E."/>
            <person name="Felis G.E."/>
            <person name="de Vos W.M."/>
            <person name="Barrangou R."/>
            <person name="Klaenhammer T.R."/>
            <person name="Caufield P.W."/>
            <person name="Cui Y."/>
            <person name="Zhang H."/>
            <person name="O'Toole P.W."/>
        </authorList>
    </citation>
    <scope>NUCLEOTIDE SEQUENCE [LARGE SCALE GENOMIC DNA]</scope>
    <source>
        <strain evidence="7 8">DSM 17757</strain>
    </source>
</reference>
<dbReference type="EMBL" id="JQBR01000005">
    <property type="protein sequence ID" value="KRN66207.1"/>
    <property type="molecule type" value="Genomic_DNA"/>
</dbReference>
<dbReference type="Proteomes" id="UP000051568">
    <property type="component" value="Unassembled WGS sequence"/>
</dbReference>
<organism evidence="7 8">
    <name type="scientific">Pediococcus cellicola</name>
    <dbReference type="NCBI Taxonomy" id="319652"/>
    <lineage>
        <taxon>Bacteria</taxon>
        <taxon>Bacillati</taxon>
        <taxon>Bacillota</taxon>
        <taxon>Bacilli</taxon>
        <taxon>Lactobacillales</taxon>
        <taxon>Lactobacillaceae</taxon>
        <taxon>Pediococcus</taxon>
    </lineage>
</organism>
<dbReference type="AlphaFoldDB" id="A0A0R2IMJ1"/>
<dbReference type="GO" id="GO:0016020">
    <property type="term" value="C:membrane"/>
    <property type="evidence" value="ECO:0007669"/>
    <property type="project" value="UniProtKB-SubCell"/>
</dbReference>
<dbReference type="Pfam" id="PF12698">
    <property type="entry name" value="ABC2_membrane_3"/>
    <property type="match status" value="1"/>
</dbReference>
<evidence type="ECO:0000256" key="5">
    <source>
        <dbReference type="SAM" id="Phobius"/>
    </source>
</evidence>
<dbReference type="STRING" id="319652.IV80_GL001455"/>
<keyword evidence="4 5" id="KW-0472">Membrane</keyword>
<comment type="subcellular location">
    <subcellularLocation>
        <location evidence="1">Membrane</location>
        <topology evidence="1">Multi-pass membrane protein</topology>
    </subcellularLocation>
</comment>
<evidence type="ECO:0000313" key="7">
    <source>
        <dbReference type="EMBL" id="KRN66207.1"/>
    </source>
</evidence>
<comment type="caution">
    <text evidence="7">The sequence shown here is derived from an EMBL/GenBank/DDBJ whole genome shotgun (WGS) entry which is preliminary data.</text>
</comment>
<dbReference type="InterPro" id="IPR013525">
    <property type="entry name" value="ABC2_TM"/>
</dbReference>
<dbReference type="OrthoDB" id="2299928at2"/>
<feature type="transmembrane region" description="Helical" evidence="5">
    <location>
        <begin position="184"/>
        <end position="205"/>
    </location>
</feature>
<name>A0A0R2IMJ1_9LACO</name>
<sequence>MKILKQKQVLAVACHEIKGQLSSFTYWTIILWPLLIAAIFERSGNIHLDLSTSNHLNLNLFWGNFLPIFIFMVSLSYVSIMANSVAADKTSKISEMLLAMVDAKEQLIGKISATYCLMLLHMTIYAGLIYIYERVTHGFIVQTIIRNTSPVFFVYIVLDAAVALFMALVWATEIASYVTDESQVAVAIIPVMLLIGTGTAVSFLFNAPHYFDAGISVMRVYANVVLAFPPIGSLLMPTLLANQNVGYGEAYLNIVIQLVIIAWLLKQSVRQYRFGLLSSKKANPFLAVLSHENTGNSKENKR</sequence>
<evidence type="ECO:0000256" key="1">
    <source>
        <dbReference type="ARBA" id="ARBA00004141"/>
    </source>
</evidence>
<keyword evidence="2 5" id="KW-0812">Transmembrane</keyword>
<dbReference type="GO" id="GO:0140359">
    <property type="term" value="F:ABC-type transporter activity"/>
    <property type="evidence" value="ECO:0007669"/>
    <property type="project" value="InterPro"/>
</dbReference>
<dbReference type="PATRIC" id="fig|319652.3.peg.1473"/>